<dbReference type="PROSITE" id="PS00595">
    <property type="entry name" value="AA_TRANSFER_CLASS_5"/>
    <property type="match status" value="1"/>
</dbReference>
<evidence type="ECO:0007829" key="15">
    <source>
        <dbReference type="PeptideAtlas" id="Q94055"/>
    </source>
</evidence>
<dbReference type="InterPro" id="IPR024169">
    <property type="entry name" value="SP_NH2Trfase/AEP_transaminase"/>
</dbReference>
<evidence type="ECO:0000256" key="9">
    <source>
        <dbReference type="RuleBase" id="RU004075"/>
    </source>
</evidence>
<protein>
    <recommendedName>
        <fullName evidence="6">Alanine--glyoxylate aminotransferase</fullName>
        <ecNumber evidence="6">2.6.1.44</ecNumber>
    </recommendedName>
</protein>
<evidence type="ECO:0000256" key="5">
    <source>
        <dbReference type="ARBA" id="ARBA00022898"/>
    </source>
</evidence>
<dbReference type="SUPFAM" id="SSF53383">
    <property type="entry name" value="PLP-dependent transferases"/>
    <property type="match status" value="1"/>
</dbReference>
<dbReference type="WormBase" id="T14D7.1">
    <property type="protein sequence ID" value="CE23985"/>
    <property type="gene ID" value="WBGene00011767"/>
    <property type="gene designation" value="agxt-1"/>
</dbReference>
<keyword evidence="5 6" id="KW-0663">Pyridoxal phosphate</keyword>
<dbReference type="Reactome" id="R-CEL-389661">
    <property type="pathway name" value="Glyoxylate metabolism and glycine degradation"/>
</dbReference>
<dbReference type="GO" id="GO:0005777">
    <property type="term" value="C:peroxisome"/>
    <property type="evidence" value="ECO:0000318"/>
    <property type="project" value="GO_Central"/>
</dbReference>
<dbReference type="OMA" id="YEWDTPA"/>
<dbReference type="PANTHER" id="PTHR21152">
    <property type="entry name" value="AMINOTRANSFERASE CLASS V"/>
    <property type="match status" value="1"/>
</dbReference>
<dbReference type="STRING" id="6239.T14D7.1.1"/>
<dbReference type="GeneID" id="174414"/>
<proteinExistence type="evidence at protein level"/>
<dbReference type="GO" id="GO:0008453">
    <property type="term" value="F:alanine-glyoxylate transaminase activity"/>
    <property type="evidence" value="ECO:0000314"/>
    <property type="project" value="WormBase"/>
</dbReference>
<evidence type="ECO:0000313" key="13">
    <source>
        <dbReference type="Proteomes" id="UP000001940"/>
    </source>
</evidence>
<dbReference type="InterPro" id="IPR015422">
    <property type="entry name" value="PyrdxlP-dep_Trfase_small"/>
</dbReference>
<keyword evidence="13" id="KW-1185">Reference proteome</keyword>
<evidence type="ECO:0000256" key="2">
    <source>
        <dbReference type="ARBA" id="ARBA00009236"/>
    </source>
</evidence>
<dbReference type="AGR" id="WB:WBGene00011767"/>
<dbReference type="OrthoDB" id="7403325at2759"/>
<evidence type="ECO:0000259" key="11">
    <source>
        <dbReference type="Pfam" id="PF00266"/>
    </source>
</evidence>
<gene>
    <name evidence="12 14" type="primary">agxt-1</name>
    <name evidence="12" type="ORF">CELE_T14D7.1</name>
    <name evidence="14" type="ORF">T14D7.1</name>
</gene>
<evidence type="ECO:0000256" key="4">
    <source>
        <dbReference type="ARBA" id="ARBA00022679"/>
    </source>
</evidence>
<dbReference type="InterPro" id="IPR000192">
    <property type="entry name" value="Aminotrans_V_dom"/>
</dbReference>
<dbReference type="InterPro" id="IPR015421">
    <property type="entry name" value="PyrdxlP-dep_Trfase_major"/>
</dbReference>
<dbReference type="PaxDb" id="6239-T14D7.1"/>
<dbReference type="PIR" id="T24910">
    <property type="entry name" value="T24910"/>
</dbReference>
<evidence type="ECO:0000256" key="6">
    <source>
        <dbReference type="PIRNR" id="PIRNR000524"/>
    </source>
</evidence>
<organism evidence="12 13">
    <name type="scientific">Caenorhabditis elegans</name>
    <dbReference type="NCBI Taxonomy" id="6239"/>
    <lineage>
        <taxon>Eukaryota</taxon>
        <taxon>Metazoa</taxon>
        <taxon>Ecdysozoa</taxon>
        <taxon>Nematoda</taxon>
        <taxon>Chromadorea</taxon>
        <taxon>Rhabditida</taxon>
        <taxon>Rhabditina</taxon>
        <taxon>Rhabditomorpha</taxon>
        <taxon>Rhabditoidea</taxon>
        <taxon>Rhabditidae</taxon>
        <taxon>Peloderinae</taxon>
        <taxon>Caenorhabditis</taxon>
    </lineage>
</organism>
<dbReference type="eggNOG" id="KOG2862">
    <property type="taxonomic scope" value="Eukaryota"/>
</dbReference>
<evidence type="ECO:0000256" key="1">
    <source>
        <dbReference type="ARBA" id="ARBA00001933"/>
    </source>
</evidence>
<dbReference type="Gene3D" id="3.90.1150.10">
    <property type="entry name" value="Aspartate Aminotransferase, domain 1"/>
    <property type="match status" value="1"/>
</dbReference>
<dbReference type="Gene3D" id="3.40.640.10">
    <property type="entry name" value="Type I PLP-dependent aspartate aminotransferase-like (Major domain)"/>
    <property type="match status" value="1"/>
</dbReference>
<dbReference type="EMBL" id="BX284602">
    <property type="protein sequence ID" value="CAB03364.2"/>
    <property type="molecule type" value="Genomic_DNA"/>
</dbReference>
<dbReference type="CTD" id="174414"/>
<dbReference type="UCSC" id="T14D7.1">
    <property type="organism name" value="c. elegans"/>
</dbReference>
<feature type="domain" description="Aminotransferase class V" evidence="11">
    <location>
        <begin position="63"/>
        <end position="368"/>
    </location>
</feature>
<dbReference type="Pfam" id="PF00266">
    <property type="entry name" value="Aminotran_5"/>
    <property type="match status" value="1"/>
</dbReference>
<dbReference type="PIRSF" id="PIRSF000524">
    <property type="entry name" value="SPT"/>
    <property type="match status" value="1"/>
</dbReference>
<evidence type="ECO:0000256" key="10">
    <source>
        <dbReference type="RuleBase" id="RU004504"/>
    </source>
</evidence>
<dbReference type="SMR" id="Q94055"/>
<dbReference type="HOGENOM" id="CLU_027686_0_0_1"/>
<dbReference type="Bgee" id="WBGene00011767">
    <property type="expression patterns" value="Expressed in larva and 3 other cell types or tissues"/>
</dbReference>
<evidence type="ECO:0000313" key="12">
    <source>
        <dbReference type="EMBL" id="CAB03364.2"/>
    </source>
</evidence>
<dbReference type="InParanoid" id="Q94055"/>
<evidence type="ECO:0000313" key="14">
    <source>
        <dbReference type="WormBase" id="T14D7.1"/>
    </source>
</evidence>
<comment type="similarity">
    <text evidence="2 6 9">Belongs to the class-V pyridoxal-phosphate-dependent aminotransferase family.</text>
</comment>
<dbReference type="FunCoup" id="Q94055">
    <property type="interactions" value="382"/>
</dbReference>
<dbReference type="EC" id="2.6.1.44" evidence="6"/>
<evidence type="ECO:0000256" key="7">
    <source>
        <dbReference type="PIRSR" id="PIRSR000524-1"/>
    </source>
</evidence>
<dbReference type="InterPro" id="IPR020578">
    <property type="entry name" value="Aminotrans_V_PyrdxlP_BS"/>
</dbReference>
<dbReference type="PhylomeDB" id="Q94055"/>
<accession>Q94055</accession>
<dbReference type="RefSeq" id="NP_495885.1">
    <property type="nucleotide sequence ID" value="NM_063484.7"/>
</dbReference>
<keyword evidence="15" id="KW-1267">Proteomics identification</keyword>
<dbReference type="FunFam" id="3.40.640.10:FF:000027">
    <property type="entry name" value="Serine--pyruvate aminotransferase, mitochondrial"/>
    <property type="match status" value="1"/>
</dbReference>
<dbReference type="PeptideAtlas" id="Q94055"/>
<keyword evidence="4" id="KW-0808">Transferase</keyword>
<comment type="cofactor">
    <cofactor evidence="1 6 8 10">
        <name>pyridoxal 5'-phosphate</name>
        <dbReference type="ChEBI" id="CHEBI:597326"/>
    </cofactor>
</comment>
<dbReference type="PIR" id="E88248">
    <property type="entry name" value="E88248"/>
</dbReference>
<dbReference type="InterPro" id="IPR015424">
    <property type="entry name" value="PyrdxlP-dep_Trfase"/>
</dbReference>
<dbReference type="Proteomes" id="UP000001940">
    <property type="component" value="Chromosome II"/>
</dbReference>
<keyword evidence="3 12" id="KW-0032">Aminotransferase</keyword>
<dbReference type="Reactome" id="R-CEL-9033241">
    <property type="pathway name" value="Peroxisomal protein import"/>
</dbReference>
<dbReference type="AlphaFoldDB" id="Q94055"/>
<evidence type="ECO:0000256" key="3">
    <source>
        <dbReference type="ARBA" id="ARBA00022576"/>
    </source>
</evidence>
<reference evidence="12 13" key="1">
    <citation type="journal article" date="1998" name="Science">
        <title>Genome sequence of the nematode C. elegans: a platform for investigating biology.</title>
        <authorList>
            <consortium name="The C. elegans sequencing consortium"/>
            <person name="Sulson J.E."/>
            <person name="Waterston R."/>
        </authorList>
    </citation>
    <scope>NUCLEOTIDE SEQUENCE [LARGE SCALE GENOMIC DNA]</scope>
    <source>
        <strain evidence="12 13">Bristol N2</strain>
    </source>
</reference>
<dbReference type="KEGG" id="cel:CELE_T14D7.1"/>
<dbReference type="GO" id="GO:0005739">
    <property type="term" value="C:mitochondrion"/>
    <property type="evidence" value="ECO:0000314"/>
    <property type="project" value="WormBase"/>
</dbReference>
<comment type="catalytic activity">
    <reaction evidence="6">
        <text>glyoxylate + L-alanine = glycine + pyruvate</text>
        <dbReference type="Rhea" id="RHEA:24248"/>
        <dbReference type="ChEBI" id="CHEBI:15361"/>
        <dbReference type="ChEBI" id="CHEBI:36655"/>
        <dbReference type="ChEBI" id="CHEBI:57305"/>
        <dbReference type="ChEBI" id="CHEBI:57972"/>
        <dbReference type="EC" id="2.6.1.44"/>
    </reaction>
</comment>
<dbReference type="PANTHER" id="PTHR21152:SF40">
    <property type="entry name" value="ALANINE--GLYOXYLATE AMINOTRANSFERASE"/>
    <property type="match status" value="1"/>
</dbReference>
<dbReference type="GO" id="GO:0019265">
    <property type="term" value="P:glycine biosynthetic process, by transamination of glyoxylate"/>
    <property type="evidence" value="ECO:0000314"/>
    <property type="project" value="WormBase"/>
</dbReference>
<sequence>MISTRFLRPSVSIFGFGIKSSMSSRAPPKALLQDMVVPPRQLFGPGPSNMADSIAETQSRNLLGHLHPEFVQIMADVRLGLQYVFKTDNKYTFAVSGTGHSGMECAMVNLLEPGDKFLVVEIGLWGQRAADLANRMGIEVKKITAPQGQAVPVEDIRKAIADYKPNLVFVCQGDSSTGVAQPLETIGDACREHGALFLVDTVASLGGTPFAADDLKVDCVYSATQKVLNAPPGLAPISFSDRAMEKIRNRKQRVASFYFDAIELGNYWGCDGELKRYHHTAPISTVYALRAALSAIAKEGIDESIQRHKDNAQVLYATLKKHGLEPFVVDEKLRLPCLTTVKVPEGVDWKDVAGKMMTNGTEIAGGLGATVGKIWRIGTFGINSNSTKIENVVELLSKSIGEKSK</sequence>
<name>Q94055_CAEEL</name>
<dbReference type="GO" id="GO:0004760">
    <property type="term" value="F:L-serine-pyruvate transaminase activity"/>
    <property type="evidence" value="ECO:0000318"/>
    <property type="project" value="GO_Central"/>
</dbReference>
<feature type="binding site" evidence="7">
    <location>
        <position position="376"/>
    </location>
    <ligand>
        <name>substrate</name>
    </ligand>
</feature>
<feature type="modified residue" description="N6-(pyridoxal phosphate)lysine" evidence="8">
    <location>
        <position position="226"/>
    </location>
</feature>
<evidence type="ECO:0000256" key="8">
    <source>
        <dbReference type="PIRSR" id="PIRSR000524-50"/>
    </source>
</evidence>